<gene>
    <name evidence="1" type="ORF">LJ655_29160</name>
</gene>
<accession>A0ABS8KMA2</accession>
<dbReference type="EMBL" id="JAJITC010000029">
    <property type="protein sequence ID" value="MCC8405876.1"/>
    <property type="molecule type" value="Genomic_DNA"/>
</dbReference>
<reference evidence="1 2" key="1">
    <citation type="submission" date="2021-11" db="EMBL/GenBank/DDBJ databases">
        <authorList>
            <person name="Oh E.-T."/>
            <person name="Kim S.-B."/>
        </authorList>
    </citation>
    <scope>NUCLEOTIDE SEQUENCE [LARGE SCALE GENOMIC DNA]</scope>
    <source>
        <strain evidence="1 2">MMS20-SJTN17</strain>
    </source>
</reference>
<proteinExistence type="predicted"/>
<keyword evidence="2" id="KW-1185">Reference proteome</keyword>
<dbReference type="Proteomes" id="UP001430614">
    <property type="component" value="Unassembled WGS sequence"/>
</dbReference>
<dbReference type="InterPro" id="IPR027056">
    <property type="entry name" value="Gluconate_2DH_su3"/>
</dbReference>
<protein>
    <submittedName>
        <fullName evidence="1">Gluconate 2-dehydrogenase subunit 3 family protein</fullName>
    </submittedName>
</protein>
<evidence type="ECO:0000313" key="1">
    <source>
        <dbReference type="EMBL" id="MCC8405876.1"/>
    </source>
</evidence>
<name>A0ABS8KMA2_9BURK</name>
<dbReference type="RefSeq" id="WP_230564627.1">
    <property type="nucleotide sequence ID" value="NZ_JAJITC010000029.1"/>
</dbReference>
<dbReference type="Pfam" id="PF13618">
    <property type="entry name" value="Gluconate_2-dh3"/>
    <property type="match status" value="1"/>
</dbReference>
<comment type="caution">
    <text evidence="1">The sequence shown here is derived from an EMBL/GenBank/DDBJ whole genome shotgun (WGS) entry which is preliminary data.</text>
</comment>
<organism evidence="1 2">
    <name type="scientific">Paraburkholderia translucens</name>
    <dbReference type="NCBI Taxonomy" id="2886945"/>
    <lineage>
        <taxon>Bacteria</taxon>
        <taxon>Pseudomonadati</taxon>
        <taxon>Pseudomonadota</taxon>
        <taxon>Betaproteobacteria</taxon>
        <taxon>Burkholderiales</taxon>
        <taxon>Burkholderiaceae</taxon>
        <taxon>Paraburkholderia</taxon>
    </lineage>
</organism>
<sequence>MNVQPPPAYPDYDVLAKRNSPSWDHATRLVVDARLGTPDEPAWCDPAQWRTLRALCATVVPQPGGRAPVPLAALVDRKIARGRGDGYRNAKLPPMQQAWRIALAALDEECRSRHGAAFADVGEPARIALLQAMERGALMDDVWQGMPAALFFTQHVLHDICTTYYAHPIAWSEIGFGGPANPRGYVRMNFNRRDPWEAAEARPGDEARAARKNRHAR</sequence>
<evidence type="ECO:0000313" key="2">
    <source>
        <dbReference type="Proteomes" id="UP001430614"/>
    </source>
</evidence>